<evidence type="ECO:0000313" key="6">
    <source>
        <dbReference type="EMBL" id="SVA62652.1"/>
    </source>
</evidence>
<dbReference type="CDD" id="cd08193">
    <property type="entry name" value="HVD"/>
    <property type="match status" value="1"/>
</dbReference>
<dbReference type="InterPro" id="IPR056798">
    <property type="entry name" value="ADH_Fe_C"/>
</dbReference>
<sequence length="390" mass="41415">MNTFHFNTTSGLRFGSGIAKNSCEEIFAILGPRILFVTDEGLMSLGLTKPTLEELQKLADVEIFDKVEADPSLKTLLAAIEVGTKFKATGVIGFGGGSSMDVAKLAALILGSNEDLDSAWGVANAKGPRLPLVLVPTTAGTGSEVTPIAIITVEHNEKRGVSSSLILPDLAILDPDLTLGLPSNITAATGIDAMVHAIEGYASCNSNNNPISKMLAIEALKLLGGSIETAVDNGSNIEARGDMLIGSMLAGKAFANAPVAAVHALAYPIGGIFHIPHGLSNALVLPHVLRFNCINAKASQDYAELAPHVFSEFKYEMQDKGGQIISKKFIDKMQDLSASLGLPQRLRDVDIPENACEEMAKEAMKQTRLLVNNPREVTEADALHIYQSAW</sequence>
<comment type="similarity">
    <text evidence="1">Belongs to the iron-containing alcohol dehydrogenase family.</text>
</comment>
<dbReference type="PROSITE" id="PS00913">
    <property type="entry name" value="ADH_IRON_1"/>
    <property type="match status" value="1"/>
</dbReference>
<reference evidence="6" key="1">
    <citation type="submission" date="2018-05" db="EMBL/GenBank/DDBJ databases">
        <authorList>
            <person name="Lanie J.A."/>
            <person name="Ng W.-L."/>
            <person name="Kazmierczak K.M."/>
            <person name="Andrzejewski T.M."/>
            <person name="Davidsen T.M."/>
            <person name="Wayne K.J."/>
            <person name="Tettelin H."/>
            <person name="Glass J.I."/>
            <person name="Rusch D."/>
            <person name="Podicherti R."/>
            <person name="Tsui H.-C.T."/>
            <person name="Winkler M.E."/>
        </authorList>
    </citation>
    <scope>NUCLEOTIDE SEQUENCE</scope>
</reference>
<dbReference type="InterPro" id="IPR018211">
    <property type="entry name" value="ADH_Fe_CS"/>
</dbReference>
<evidence type="ECO:0000256" key="1">
    <source>
        <dbReference type="ARBA" id="ARBA00007358"/>
    </source>
</evidence>
<proteinExistence type="inferred from homology"/>
<evidence type="ECO:0000259" key="5">
    <source>
        <dbReference type="Pfam" id="PF25137"/>
    </source>
</evidence>
<dbReference type="InterPro" id="IPR001670">
    <property type="entry name" value="ADH_Fe/GldA"/>
</dbReference>
<dbReference type="PANTHER" id="PTHR11496:SF102">
    <property type="entry name" value="ALCOHOL DEHYDROGENASE 4"/>
    <property type="match status" value="1"/>
</dbReference>
<evidence type="ECO:0000256" key="2">
    <source>
        <dbReference type="ARBA" id="ARBA00023002"/>
    </source>
</evidence>
<dbReference type="GO" id="GO:0004022">
    <property type="term" value="F:alcohol dehydrogenase (NAD+) activity"/>
    <property type="evidence" value="ECO:0007669"/>
    <property type="project" value="TreeGrafter"/>
</dbReference>
<keyword evidence="2" id="KW-0560">Oxidoreductase</keyword>
<dbReference type="EMBL" id="UINC01014740">
    <property type="protein sequence ID" value="SVA62652.1"/>
    <property type="molecule type" value="Genomic_DNA"/>
</dbReference>
<dbReference type="AlphaFoldDB" id="A0A381XDQ4"/>
<evidence type="ECO:0000259" key="4">
    <source>
        <dbReference type="Pfam" id="PF00465"/>
    </source>
</evidence>
<name>A0A381XDQ4_9ZZZZ</name>
<dbReference type="FunFam" id="3.40.50.1970:FF:000003">
    <property type="entry name" value="Alcohol dehydrogenase, iron-containing"/>
    <property type="match status" value="1"/>
</dbReference>
<dbReference type="InterPro" id="IPR039697">
    <property type="entry name" value="Alcohol_dehydrogenase_Fe"/>
</dbReference>
<gene>
    <name evidence="6" type="ORF">METZ01_LOCUS115506</name>
</gene>
<dbReference type="GO" id="GO:0046872">
    <property type="term" value="F:metal ion binding"/>
    <property type="evidence" value="ECO:0007669"/>
    <property type="project" value="InterPro"/>
</dbReference>
<evidence type="ECO:0000256" key="3">
    <source>
        <dbReference type="ARBA" id="ARBA00023027"/>
    </source>
</evidence>
<keyword evidence="3" id="KW-0520">NAD</keyword>
<feature type="domain" description="Fe-containing alcohol dehydrogenase-like C-terminal" evidence="5">
    <location>
        <begin position="186"/>
        <end position="390"/>
    </location>
</feature>
<dbReference type="Pfam" id="PF25137">
    <property type="entry name" value="ADH_Fe_C"/>
    <property type="match status" value="1"/>
</dbReference>
<dbReference type="Gene3D" id="3.40.50.1970">
    <property type="match status" value="1"/>
</dbReference>
<protein>
    <submittedName>
        <fullName evidence="6">Uncharacterized protein</fullName>
    </submittedName>
</protein>
<dbReference type="Pfam" id="PF00465">
    <property type="entry name" value="Fe-ADH"/>
    <property type="match status" value="1"/>
</dbReference>
<dbReference type="PANTHER" id="PTHR11496">
    <property type="entry name" value="ALCOHOL DEHYDROGENASE"/>
    <property type="match status" value="1"/>
</dbReference>
<dbReference type="Gene3D" id="1.20.1090.10">
    <property type="entry name" value="Dehydroquinate synthase-like - alpha domain"/>
    <property type="match status" value="1"/>
</dbReference>
<dbReference type="SUPFAM" id="SSF56796">
    <property type="entry name" value="Dehydroquinate synthase-like"/>
    <property type="match status" value="1"/>
</dbReference>
<accession>A0A381XDQ4</accession>
<organism evidence="6">
    <name type="scientific">marine metagenome</name>
    <dbReference type="NCBI Taxonomy" id="408172"/>
    <lineage>
        <taxon>unclassified sequences</taxon>
        <taxon>metagenomes</taxon>
        <taxon>ecological metagenomes</taxon>
    </lineage>
</organism>
<feature type="domain" description="Alcohol dehydrogenase iron-type/glycerol dehydrogenase GldA" evidence="4">
    <location>
        <begin position="12"/>
        <end position="175"/>
    </location>
</feature>
<dbReference type="FunFam" id="1.20.1090.10:FF:000001">
    <property type="entry name" value="Aldehyde-alcohol dehydrogenase"/>
    <property type="match status" value="1"/>
</dbReference>